<dbReference type="KEGG" id="epa:110250287"/>
<dbReference type="GeneID" id="110250287"/>
<feature type="compositionally biased region" description="Basic and acidic residues" evidence="1">
    <location>
        <begin position="226"/>
        <end position="239"/>
    </location>
</feature>
<dbReference type="Proteomes" id="UP000887567">
    <property type="component" value="Unplaced"/>
</dbReference>
<feature type="region of interest" description="Disordered" evidence="1">
    <location>
        <begin position="226"/>
        <end position="248"/>
    </location>
</feature>
<dbReference type="EnsemblMetazoa" id="XM_021056896.2">
    <property type="protein sequence ID" value="XP_020912555.2"/>
    <property type="gene ID" value="LOC110250287"/>
</dbReference>
<feature type="compositionally biased region" description="Basic and acidic residues" evidence="1">
    <location>
        <begin position="133"/>
        <end position="153"/>
    </location>
</feature>
<feature type="region of interest" description="Disordered" evidence="1">
    <location>
        <begin position="131"/>
        <end position="153"/>
    </location>
</feature>
<evidence type="ECO:0000313" key="3">
    <source>
        <dbReference type="Proteomes" id="UP000887567"/>
    </source>
</evidence>
<dbReference type="RefSeq" id="XP_020912555.2">
    <property type="nucleotide sequence ID" value="XM_021056896.2"/>
</dbReference>
<accession>A0A913Y1E6</accession>
<keyword evidence="3" id="KW-1185">Reference proteome</keyword>
<evidence type="ECO:0000313" key="2">
    <source>
        <dbReference type="EnsemblMetazoa" id="XP_020912555.2"/>
    </source>
</evidence>
<sequence length="248" mass="28581">MTHTELQQYHDLSDRKHIIKQVTSEAEYSDLSHGIVYAVNIIMDDGEKTKEHRRSTEKRAVIRRHSSSVLRSHSLLEDIQFARSVIMEENVDRQQKRKIVENRKLIQRRSSADIGRFSDDTLSYAVNVLSPSQHDKQRSKMASERRRVVREATSRERSGSFLDEVQFARSVVLPSHQIRELDEDAAFRRELVKESHCGAGRRMSFTDDVIAAQEIISPEWRVRAESFESDSRSLNEVEGKASGSWGSL</sequence>
<evidence type="ECO:0000256" key="1">
    <source>
        <dbReference type="SAM" id="MobiDB-lite"/>
    </source>
</evidence>
<protein>
    <submittedName>
        <fullName evidence="2">Uncharacterized protein</fullName>
    </submittedName>
</protein>
<name>A0A913Y1E6_EXADI</name>
<dbReference type="AlphaFoldDB" id="A0A913Y1E6"/>
<organism evidence="2 3">
    <name type="scientific">Exaiptasia diaphana</name>
    <name type="common">Tropical sea anemone</name>
    <name type="synonym">Aiptasia pulchella</name>
    <dbReference type="NCBI Taxonomy" id="2652724"/>
    <lineage>
        <taxon>Eukaryota</taxon>
        <taxon>Metazoa</taxon>
        <taxon>Cnidaria</taxon>
        <taxon>Anthozoa</taxon>
        <taxon>Hexacorallia</taxon>
        <taxon>Actiniaria</taxon>
        <taxon>Aiptasiidae</taxon>
        <taxon>Exaiptasia</taxon>
    </lineage>
</organism>
<dbReference type="OrthoDB" id="10626547at2759"/>
<proteinExistence type="predicted"/>
<reference evidence="2" key="1">
    <citation type="submission" date="2022-11" db="UniProtKB">
        <authorList>
            <consortium name="EnsemblMetazoa"/>
        </authorList>
    </citation>
    <scope>IDENTIFICATION</scope>
</reference>